<dbReference type="GO" id="GO:0005509">
    <property type="term" value="F:calcium ion binding"/>
    <property type="evidence" value="ECO:0007669"/>
    <property type="project" value="InterPro"/>
</dbReference>
<comment type="caution">
    <text evidence="15">The sequence shown here is derived from an EMBL/GenBank/DDBJ whole genome shotgun (WGS) entry which is preliminary data.</text>
</comment>
<organism evidence="15 16">
    <name type="scientific">Ceratodon purpureus</name>
    <name type="common">Fire moss</name>
    <name type="synonym">Dicranum purpureum</name>
    <dbReference type="NCBI Taxonomy" id="3225"/>
    <lineage>
        <taxon>Eukaryota</taxon>
        <taxon>Viridiplantae</taxon>
        <taxon>Streptophyta</taxon>
        <taxon>Embryophyta</taxon>
        <taxon>Bryophyta</taxon>
        <taxon>Bryophytina</taxon>
        <taxon>Bryopsida</taxon>
        <taxon>Dicranidae</taxon>
        <taxon>Pseudoditrichales</taxon>
        <taxon>Ditrichaceae</taxon>
        <taxon>Ceratodon</taxon>
    </lineage>
</organism>
<evidence type="ECO:0000256" key="6">
    <source>
        <dbReference type="ARBA" id="ARBA00022827"/>
    </source>
</evidence>
<dbReference type="EC" id="1.6.5.9" evidence="3"/>
<evidence type="ECO:0000256" key="7">
    <source>
        <dbReference type="ARBA" id="ARBA00022837"/>
    </source>
</evidence>
<dbReference type="GO" id="GO:0005743">
    <property type="term" value="C:mitochondrial inner membrane"/>
    <property type="evidence" value="ECO:0007669"/>
    <property type="project" value="UniProtKB-SubCell"/>
</dbReference>
<evidence type="ECO:0000256" key="8">
    <source>
        <dbReference type="ARBA" id="ARBA00022946"/>
    </source>
</evidence>
<dbReference type="SUPFAM" id="SSF51905">
    <property type="entry name" value="FAD/NAD(P)-binding domain"/>
    <property type="match status" value="2"/>
</dbReference>
<keyword evidence="9" id="KW-0560">Oxidoreductase</keyword>
<keyword evidence="5" id="KW-0472">Membrane</keyword>
<dbReference type="InterPro" id="IPR023753">
    <property type="entry name" value="FAD/NAD-binding_dom"/>
</dbReference>
<comment type="catalytic activity">
    <reaction evidence="11">
        <text>a quinone + NADH + H(+) = a quinol + NAD(+)</text>
        <dbReference type="Rhea" id="RHEA:46160"/>
        <dbReference type="ChEBI" id="CHEBI:15378"/>
        <dbReference type="ChEBI" id="CHEBI:24646"/>
        <dbReference type="ChEBI" id="CHEBI:57540"/>
        <dbReference type="ChEBI" id="CHEBI:57945"/>
        <dbReference type="ChEBI" id="CHEBI:132124"/>
        <dbReference type="EC" id="1.6.5.9"/>
    </reaction>
</comment>
<dbReference type="InterPro" id="IPR018247">
    <property type="entry name" value="EF_Hand_1_Ca_BS"/>
</dbReference>
<comment type="subcellular location">
    <subcellularLocation>
        <location evidence="1">Mitochondrion inner membrane</location>
        <topology evidence="1">Peripheral membrane protein</topology>
        <orientation evidence="1">Intermembrane side</orientation>
    </subcellularLocation>
</comment>
<dbReference type="EMBL" id="CM026433">
    <property type="protein sequence ID" value="KAG0553315.1"/>
    <property type="molecule type" value="Genomic_DNA"/>
</dbReference>
<dbReference type="PROSITE" id="PS00018">
    <property type="entry name" value="EF_HAND_1"/>
    <property type="match status" value="1"/>
</dbReference>
<evidence type="ECO:0000256" key="9">
    <source>
        <dbReference type="ARBA" id="ARBA00023002"/>
    </source>
</evidence>
<evidence type="ECO:0000256" key="11">
    <source>
        <dbReference type="ARBA" id="ARBA00047599"/>
    </source>
</evidence>
<sequence>MGREGELWAWALCGARWRARASLRLRPSPRPSPSPSPSRQHFSTSRRQSTSGGGSTNSHHHQYHHQQSQSQSGSRSGFGSHVVLKRWLSRALSFGKQRVGGIPYFPVVLGFAASGCLGTGLLVVFADDHNTSHNPPGISNTAGTGKKKVIVLGTGWGGMSFLKNLDSTLYDVRVVSPRNYFVFTPLLPSVTSGSVEARSIVEPIRRIIRSKGKHVQFHEAECIKIDAAKKVVICKDVSKVRPKGKEEFALQYDYLVVAVGATTNTFGTKGVREYCHFLKEVYDAEKIKESIQNCFESASLPHLNKEDRQKLLSFVVVGGGPTGVEFAAELHDLIYDDLLNLYPHLHNDVKITLVQSGDHILNTYDERISKYAEQKFTREGIHVKTGCRVLGVQDGAIDFKIKSSGQLVNLPYGMIVWSTGIGTRPVVSDFMNQIGQSDRRVLATDEWLRIKNCHGTFGIGDCASIEQRRIVEDVSYLFKLADKSNSGSLTIEEFVEVMEQVRQRYPQIDIYMERQHMRGVLGLLADAVKDGNRGSMQLDIENFKQAISKVDSQMKSMPATAQVAAQQGEYLAHCFNHMAAEVHDNIAPEGPMRIRGKGRHRFQPFQYRHLGQFAPLGGEKAAYELPGDWVSIGRSTQWLWYSVYASKQVSWRTRTLVVFDWTKKMFFGRDSSRID</sequence>
<dbReference type="InterPro" id="IPR054585">
    <property type="entry name" value="NDH2-like_C"/>
</dbReference>
<dbReference type="PRINTS" id="PR00368">
    <property type="entry name" value="FADPNR"/>
</dbReference>
<dbReference type="PANTHER" id="PTHR43706:SF47">
    <property type="entry name" value="EXTERNAL NADH-UBIQUINONE OXIDOREDUCTASE 1, MITOCHONDRIAL-RELATED"/>
    <property type="match status" value="1"/>
</dbReference>
<dbReference type="PROSITE" id="PS50222">
    <property type="entry name" value="EF_HAND_2"/>
    <property type="match status" value="1"/>
</dbReference>
<keyword evidence="8" id="KW-0809">Transit peptide</keyword>
<keyword evidence="10" id="KW-0520">NAD</keyword>
<evidence type="ECO:0000256" key="3">
    <source>
        <dbReference type="ARBA" id="ARBA00012637"/>
    </source>
</evidence>
<comment type="catalytic activity">
    <reaction evidence="12">
        <text>a ubiquinone + NADH + H(+) = a ubiquinol + NAD(+)</text>
        <dbReference type="Rhea" id="RHEA:23152"/>
        <dbReference type="Rhea" id="RHEA-COMP:9565"/>
        <dbReference type="Rhea" id="RHEA-COMP:9566"/>
        <dbReference type="ChEBI" id="CHEBI:15378"/>
        <dbReference type="ChEBI" id="CHEBI:16389"/>
        <dbReference type="ChEBI" id="CHEBI:17976"/>
        <dbReference type="ChEBI" id="CHEBI:57540"/>
        <dbReference type="ChEBI" id="CHEBI:57945"/>
    </reaction>
</comment>
<protein>
    <recommendedName>
        <fullName evidence="3">NADH:ubiquinone reductase (non-electrogenic)</fullName>
        <ecNumber evidence="3">1.6.5.9</ecNumber>
    </recommendedName>
</protein>
<evidence type="ECO:0000256" key="5">
    <source>
        <dbReference type="ARBA" id="ARBA00022792"/>
    </source>
</evidence>
<comment type="similarity">
    <text evidence="2">Belongs to the NADH dehydrogenase family.</text>
</comment>
<feature type="region of interest" description="Disordered" evidence="13">
    <location>
        <begin position="24"/>
        <end position="77"/>
    </location>
</feature>
<dbReference type="InterPro" id="IPR002048">
    <property type="entry name" value="EF_hand_dom"/>
</dbReference>
<dbReference type="PANTHER" id="PTHR43706">
    <property type="entry name" value="NADH DEHYDROGENASE"/>
    <property type="match status" value="1"/>
</dbReference>
<keyword evidence="5" id="KW-0999">Mitochondrion inner membrane</keyword>
<evidence type="ECO:0000256" key="12">
    <source>
        <dbReference type="ARBA" id="ARBA00049010"/>
    </source>
</evidence>
<proteinExistence type="inferred from homology"/>
<dbReference type="InterPro" id="IPR036188">
    <property type="entry name" value="FAD/NAD-bd_sf"/>
</dbReference>
<dbReference type="AlphaFoldDB" id="A0A8T0G330"/>
<feature type="compositionally biased region" description="Low complexity" evidence="13">
    <location>
        <begin position="37"/>
        <end position="50"/>
    </location>
</feature>
<evidence type="ECO:0000256" key="10">
    <source>
        <dbReference type="ARBA" id="ARBA00023027"/>
    </source>
</evidence>
<dbReference type="Pfam" id="PF22366">
    <property type="entry name" value="NDH2_C"/>
    <property type="match status" value="1"/>
</dbReference>
<dbReference type="InterPro" id="IPR011992">
    <property type="entry name" value="EF-hand-dom_pair"/>
</dbReference>
<reference evidence="15" key="1">
    <citation type="submission" date="2020-06" db="EMBL/GenBank/DDBJ databases">
        <title>WGS assembly of Ceratodon purpureus strain R40.</title>
        <authorList>
            <person name="Carey S.B."/>
            <person name="Jenkins J."/>
            <person name="Shu S."/>
            <person name="Lovell J.T."/>
            <person name="Sreedasyam A."/>
            <person name="Maumus F."/>
            <person name="Tiley G.P."/>
            <person name="Fernandez-Pozo N."/>
            <person name="Barry K."/>
            <person name="Chen C."/>
            <person name="Wang M."/>
            <person name="Lipzen A."/>
            <person name="Daum C."/>
            <person name="Saski C.A."/>
            <person name="Payton A.C."/>
            <person name="Mcbreen J.C."/>
            <person name="Conrad R.E."/>
            <person name="Kollar L.M."/>
            <person name="Olsson S."/>
            <person name="Huttunen S."/>
            <person name="Landis J.B."/>
            <person name="Wickett N.J."/>
            <person name="Johnson M.G."/>
            <person name="Rensing S.A."/>
            <person name="Grimwood J."/>
            <person name="Schmutz J."/>
            <person name="Mcdaniel S.F."/>
        </authorList>
    </citation>
    <scope>NUCLEOTIDE SEQUENCE</scope>
    <source>
        <strain evidence="15">R40</strain>
    </source>
</reference>
<keyword evidence="4" id="KW-0285">Flavoprotein</keyword>
<dbReference type="Gene3D" id="3.50.50.100">
    <property type="match status" value="2"/>
</dbReference>
<evidence type="ECO:0000313" key="15">
    <source>
        <dbReference type="EMBL" id="KAG0553315.1"/>
    </source>
</evidence>
<evidence type="ECO:0000256" key="4">
    <source>
        <dbReference type="ARBA" id="ARBA00022630"/>
    </source>
</evidence>
<keyword evidence="16" id="KW-1185">Reference proteome</keyword>
<name>A0A8T0G330_CERPU</name>
<dbReference type="InterPro" id="IPR045024">
    <property type="entry name" value="NDH-2"/>
</dbReference>
<evidence type="ECO:0000256" key="2">
    <source>
        <dbReference type="ARBA" id="ARBA00005272"/>
    </source>
</evidence>
<evidence type="ECO:0000259" key="14">
    <source>
        <dbReference type="PROSITE" id="PS50222"/>
    </source>
</evidence>
<dbReference type="Pfam" id="PF07992">
    <property type="entry name" value="Pyr_redox_2"/>
    <property type="match status" value="1"/>
</dbReference>
<feature type="compositionally biased region" description="Low complexity" evidence="13">
    <location>
        <begin position="65"/>
        <end position="77"/>
    </location>
</feature>
<dbReference type="FunFam" id="3.50.50.100:FF:000002">
    <property type="entry name" value="External alternative NAD(P)H-ubiquinone oxidoreductase B1, mitochondrial"/>
    <property type="match status" value="1"/>
</dbReference>
<keyword evidence="5" id="KW-0496">Mitochondrion</keyword>
<accession>A0A8T0G330</accession>
<keyword evidence="6" id="KW-0274">FAD</keyword>
<evidence type="ECO:0000256" key="13">
    <source>
        <dbReference type="SAM" id="MobiDB-lite"/>
    </source>
</evidence>
<feature type="domain" description="EF-hand" evidence="14">
    <location>
        <begin position="469"/>
        <end position="504"/>
    </location>
</feature>
<dbReference type="SUPFAM" id="SSF47473">
    <property type="entry name" value="EF-hand"/>
    <property type="match status" value="1"/>
</dbReference>
<dbReference type="GO" id="GO:0050136">
    <property type="term" value="F:NADH dehydrogenase (quinone) (non-electrogenic) activity"/>
    <property type="evidence" value="ECO:0007669"/>
    <property type="project" value="UniProtKB-EC"/>
</dbReference>
<evidence type="ECO:0000313" key="16">
    <source>
        <dbReference type="Proteomes" id="UP000822688"/>
    </source>
</evidence>
<gene>
    <name evidence="15" type="ORF">KC19_12G001700</name>
</gene>
<keyword evidence="7" id="KW-0106">Calcium</keyword>
<evidence type="ECO:0000256" key="1">
    <source>
        <dbReference type="ARBA" id="ARBA00004137"/>
    </source>
</evidence>
<dbReference type="Proteomes" id="UP000822688">
    <property type="component" value="Chromosome 12"/>
</dbReference>